<accession>A0A644Z617</accession>
<comment type="caution">
    <text evidence="1">The sequence shown here is derived from an EMBL/GenBank/DDBJ whole genome shotgun (WGS) entry which is preliminary data.</text>
</comment>
<organism evidence="1">
    <name type="scientific">bioreactor metagenome</name>
    <dbReference type="NCBI Taxonomy" id="1076179"/>
    <lineage>
        <taxon>unclassified sequences</taxon>
        <taxon>metagenomes</taxon>
        <taxon>ecological metagenomes</taxon>
    </lineage>
</organism>
<reference evidence="1" key="1">
    <citation type="submission" date="2019-08" db="EMBL/GenBank/DDBJ databases">
        <authorList>
            <person name="Kucharzyk K."/>
            <person name="Murdoch R.W."/>
            <person name="Higgins S."/>
            <person name="Loffler F."/>
        </authorList>
    </citation>
    <scope>NUCLEOTIDE SEQUENCE</scope>
</reference>
<proteinExistence type="predicted"/>
<dbReference type="EMBL" id="VSSQ01007485">
    <property type="protein sequence ID" value="MPM36067.1"/>
    <property type="molecule type" value="Genomic_DNA"/>
</dbReference>
<protein>
    <submittedName>
        <fullName evidence="1">Uncharacterized protein</fullName>
    </submittedName>
</protein>
<name>A0A644Z617_9ZZZZ</name>
<sequence>MERLVIDQHRHVGHGGNRITLLLVGHQQRGLAVVHTQTHAVRAEQCEQRHRNRATLDHTEHRRVEGPRRLQHDGHALSGLHAALCQPMRETRRIRRELRIGDDLVTARRVGHDQRITSACRVAIHALVRNVERLAIAVEQLPQPVA</sequence>
<dbReference type="AlphaFoldDB" id="A0A644Z617"/>
<gene>
    <name evidence="1" type="ORF">SDC9_82662</name>
</gene>
<evidence type="ECO:0000313" key="1">
    <source>
        <dbReference type="EMBL" id="MPM36067.1"/>
    </source>
</evidence>